<protein>
    <submittedName>
        <fullName evidence="1">Uncharacterized protein</fullName>
    </submittedName>
</protein>
<evidence type="ECO:0000313" key="2">
    <source>
        <dbReference type="Proteomes" id="UP001139353"/>
    </source>
</evidence>
<sequence>MKAQACNINQEVGRVLAGLDIGDRLTCVDFLRQHLGVEAYVEVRTSKDGMLNRLAGELRDKLERDWYLNAERMGDVEQLMRDILERAYDAKAANVVASYKLVDDIRDQERMRQIIAARHRKERAEKLGAEILGGKNERLARRDDFMEGNVMAYRRKRFNEYLKQMEKMYRGDDGNGLAISSMLFMGDIKGAMALYRSLPAETKDANPLMQSAIFIAEAFMTKPQAGTSSVLGVEVGSAFEYESPFTMSAPSPYAH</sequence>
<reference evidence="1" key="1">
    <citation type="submission" date="2021-11" db="EMBL/GenBank/DDBJ databases">
        <title>BS-T2-15 a new species belonging to the Comamonadaceae family isolated from the soil of a French oak forest.</title>
        <authorList>
            <person name="Mieszkin S."/>
            <person name="Alain K."/>
        </authorList>
    </citation>
    <scope>NUCLEOTIDE SEQUENCE</scope>
    <source>
        <strain evidence="1">BS-T2-15</strain>
    </source>
</reference>
<keyword evidence="2" id="KW-1185">Reference proteome</keyword>
<evidence type="ECO:0000313" key="1">
    <source>
        <dbReference type="EMBL" id="MCK9687265.1"/>
    </source>
</evidence>
<accession>A0A9X1YLV1</accession>
<dbReference type="EMBL" id="JAJLJH010000004">
    <property type="protein sequence ID" value="MCK9687265.1"/>
    <property type="molecule type" value="Genomic_DNA"/>
</dbReference>
<name>A0A9X1YLV1_9BURK</name>
<comment type="caution">
    <text evidence="1">The sequence shown here is derived from an EMBL/GenBank/DDBJ whole genome shotgun (WGS) entry which is preliminary data.</text>
</comment>
<dbReference type="RefSeq" id="WP_275683304.1">
    <property type="nucleotide sequence ID" value="NZ_JAJLJH010000004.1"/>
</dbReference>
<organism evidence="1 2">
    <name type="scientific">Scleromatobacter humisilvae</name>
    <dbReference type="NCBI Taxonomy" id="2897159"/>
    <lineage>
        <taxon>Bacteria</taxon>
        <taxon>Pseudomonadati</taxon>
        <taxon>Pseudomonadota</taxon>
        <taxon>Betaproteobacteria</taxon>
        <taxon>Burkholderiales</taxon>
        <taxon>Sphaerotilaceae</taxon>
        <taxon>Scleromatobacter</taxon>
    </lineage>
</organism>
<dbReference type="AlphaFoldDB" id="A0A9X1YLV1"/>
<proteinExistence type="predicted"/>
<dbReference type="Proteomes" id="UP001139353">
    <property type="component" value="Unassembled WGS sequence"/>
</dbReference>
<gene>
    <name evidence="1" type="ORF">LPC04_16285</name>
</gene>